<dbReference type="PROSITE" id="PS00640">
    <property type="entry name" value="THIOL_PROTEASE_ASN"/>
    <property type="match status" value="1"/>
</dbReference>
<evidence type="ECO:0000256" key="2">
    <source>
        <dbReference type="ARBA" id="ARBA00022670"/>
    </source>
</evidence>
<name>A0A8K0GLP1_IGNLU</name>
<proteinExistence type="inferred from homology"/>
<dbReference type="SMART" id="SM00848">
    <property type="entry name" value="Inhibitor_I29"/>
    <property type="match status" value="1"/>
</dbReference>
<protein>
    <recommendedName>
        <fullName evidence="12">Cathepsin L</fullName>
    </recommendedName>
</protein>
<evidence type="ECO:0008006" key="12">
    <source>
        <dbReference type="Google" id="ProtNLM"/>
    </source>
</evidence>
<dbReference type="InterPro" id="IPR038765">
    <property type="entry name" value="Papain-like_cys_pep_sf"/>
</dbReference>
<keyword evidence="4" id="KW-0788">Thiol protease</keyword>
<keyword evidence="5" id="KW-0865">Zymogen</keyword>
<dbReference type="EMBL" id="VTPC01000847">
    <property type="protein sequence ID" value="KAF2904126.1"/>
    <property type="molecule type" value="Genomic_DNA"/>
</dbReference>
<organism evidence="10 11">
    <name type="scientific">Ignelater luminosus</name>
    <name type="common">Cucubano</name>
    <name type="synonym">Pyrophorus luminosus</name>
    <dbReference type="NCBI Taxonomy" id="2038154"/>
    <lineage>
        <taxon>Eukaryota</taxon>
        <taxon>Metazoa</taxon>
        <taxon>Ecdysozoa</taxon>
        <taxon>Arthropoda</taxon>
        <taxon>Hexapoda</taxon>
        <taxon>Insecta</taxon>
        <taxon>Pterygota</taxon>
        <taxon>Neoptera</taxon>
        <taxon>Endopterygota</taxon>
        <taxon>Coleoptera</taxon>
        <taxon>Polyphaga</taxon>
        <taxon>Elateriformia</taxon>
        <taxon>Elateroidea</taxon>
        <taxon>Elateridae</taxon>
        <taxon>Agrypninae</taxon>
        <taxon>Pyrophorini</taxon>
        <taxon>Ignelater</taxon>
    </lineage>
</organism>
<keyword evidence="7" id="KW-0732">Signal</keyword>
<comment type="similarity">
    <text evidence="1">Belongs to the peptidase C1 family.</text>
</comment>
<dbReference type="PANTHER" id="PTHR12411">
    <property type="entry name" value="CYSTEINE PROTEASE FAMILY C1-RELATED"/>
    <property type="match status" value="1"/>
</dbReference>
<feature type="domain" description="Cathepsin propeptide inhibitor" evidence="9">
    <location>
        <begin position="27"/>
        <end position="82"/>
    </location>
</feature>
<dbReference type="SUPFAM" id="SSF54001">
    <property type="entry name" value="Cysteine proteinases"/>
    <property type="match status" value="1"/>
</dbReference>
<dbReference type="GO" id="GO:0008234">
    <property type="term" value="F:cysteine-type peptidase activity"/>
    <property type="evidence" value="ECO:0007669"/>
    <property type="project" value="UniProtKB-KW"/>
</dbReference>
<dbReference type="InterPro" id="IPR000169">
    <property type="entry name" value="Pept_cys_AS"/>
</dbReference>
<feature type="chain" id="PRO_5035471281" description="Cathepsin L" evidence="7">
    <location>
        <begin position="17"/>
        <end position="322"/>
    </location>
</feature>
<dbReference type="PRINTS" id="PR00705">
    <property type="entry name" value="PAPAIN"/>
</dbReference>
<evidence type="ECO:0000313" key="10">
    <source>
        <dbReference type="EMBL" id="KAF2904126.1"/>
    </source>
</evidence>
<evidence type="ECO:0000259" key="9">
    <source>
        <dbReference type="SMART" id="SM00848"/>
    </source>
</evidence>
<dbReference type="InterPro" id="IPR039417">
    <property type="entry name" value="Peptidase_C1A_papain-like"/>
</dbReference>
<evidence type="ECO:0000259" key="8">
    <source>
        <dbReference type="SMART" id="SM00645"/>
    </source>
</evidence>
<keyword evidence="6" id="KW-1015">Disulfide bond</keyword>
<keyword evidence="11" id="KW-1185">Reference proteome</keyword>
<reference evidence="10" key="1">
    <citation type="submission" date="2019-08" db="EMBL/GenBank/DDBJ databases">
        <title>The genome of the North American firefly Photinus pyralis.</title>
        <authorList>
            <consortium name="Photinus pyralis genome working group"/>
            <person name="Fallon T.R."/>
            <person name="Sander Lower S.E."/>
            <person name="Weng J.-K."/>
        </authorList>
    </citation>
    <scope>NUCLEOTIDE SEQUENCE</scope>
    <source>
        <strain evidence="10">TRF0915ILg1</strain>
        <tissue evidence="10">Whole body</tissue>
    </source>
</reference>
<sequence length="322" mass="35130">MRTFVILAVAFAVTHCLPLSDSEATHWNTFKSMLLLKKRMYDKIFFLQNLKEFEEHNAKYEAGLVSYTKGVNKFTDMTKAEFAKFLTPFNLSEMPILEKMYVPLVGVEDPDQVDWRTSGAVTDVKDQGQCGSCWSFSTTGALESQLFIKTGTLTSLSEQNLVDCSKSVGNDGCNGGWPSKTFDFIQQNGGIDTEASYPYEAKDGKCRYNPQNSGGTDNGAHAVGQSEDALKSAVATVGPISVLINAEDIGNYNGGVYDNPNCDPNQLNHAVLAVGYGSEGGKDYWIVKNSWGPGYGENGYIRMSRNKNNQCGIASGGSYPLV</sequence>
<dbReference type="Pfam" id="PF08246">
    <property type="entry name" value="Inhibitor_I29"/>
    <property type="match status" value="1"/>
</dbReference>
<keyword evidence="3" id="KW-0378">Hydrolase</keyword>
<evidence type="ECO:0000256" key="1">
    <source>
        <dbReference type="ARBA" id="ARBA00008455"/>
    </source>
</evidence>
<feature type="signal peptide" evidence="7">
    <location>
        <begin position="1"/>
        <end position="16"/>
    </location>
</feature>
<evidence type="ECO:0000256" key="7">
    <source>
        <dbReference type="SAM" id="SignalP"/>
    </source>
</evidence>
<evidence type="ECO:0000256" key="4">
    <source>
        <dbReference type="ARBA" id="ARBA00022807"/>
    </source>
</evidence>
<comment type="caution">
    <text evidence="10">The sequence shown here is derived from an EMBL/GenBank/DDBJ whole genome shotgun (WGS) entry which is preliminary data.</text>
</comment>
<dbReference type="PROSITE" id="PS00639">
    <property type="entry name" value="THIOL_PROTEASE_HIS"/>
    <property type="match status" value="1"/>
</dbReference>
<evidence type="ECO:0000256" key="5">
    <source>
        <dbReference type="ARBA" id="ARBA00023145"/>
    </source>
</evidence>
<dbReference type="InterPro" id="IPR025660">
    <property type="entry name" value="Pept_his_AS"/>
</dbReference>
<dbReference type="FunFam" id="3.90.70.10:FF:000006">
    <property type="entry name" value="Cathepsin S"/>
    <property type="match status" value="1"/>
</dbReference>
<gene>
    <name evidence="10" type="ORF">ILUMI_02049</name>
</gene>
<evidence type="ECO:0000256" key="3">
    <source>
        <dbReference type="ARBA" id="ARBA00022801"/>
    </source>
</evidence>
<dbReference type="InterPro" id="IPR000668">
    <property type="entry name" value="Peptidase_C1A_C"/>
</dbReference>
<dbReference type="AlphaFoldDB" id="A0A8K0GLP1"/>
<dbReference type="OrthoDB" id="10253408at2759"/>
<feature type="domain" description="Peptidase C1A papain C-terminal" evidence="8">
    <location>
        <begin position="109"/>
        <end position="321"/>
    </location>
</feature>
<dbReference type="Pfam" id="PF00112">
    <property type="entry name" value="Peptidase_C1"/>
    <property type="match status" value="1"/>
</dbReference>
<dbReference type="Proteomes" id="UP000801492">
    <property type="component" value="Unassembled WGS sequence"/>
</dbReference>
<dbReference type="InterPro" id="IPR025661">
    <property type="entry name" value="Pept_asp_AS"/>
</dbReference>
<dbReference type="InterPro" id="IPR013128">
    <property type="entry name" value="Peptidase_C1A"/>
</dbReference>
<dbReference type="InterPro" id="IPR013201">
    <property type="entry name" value="Prot_inhib_I29"/>
</dbReference>
<keyword evidence="2" id="KW-0645">Protease</keyword>
<evidence type="ECO:0000313" key="11">
    <source>
        <dbReference type="Proteomes" id="UP000801492"/>
    </source>
</evidence>
<accession>A0A8K0GLP1</accession>
<evidence type="ECO:0000256" key="6">
    <source>
        <dbReference type="ARBA" id="ARBA00023157"/>
    </source>
</evidence>
<dbReference type="GO" id="GO:0006508">
    <property type="term" value="P:proteolysis"/>
    <property type="evidence" value="ECO:0007669"/>
    <property type="project" value="UniProtKB-KW"/>
</dbReference>
<dbReference type="SMART" id="SM00645">
    <property type="entry name" value="Pept_C1"/>
    <property type="match status" value="1"/>
</dbReference>
<dbReference type="CDD" id="cd02248">
    <property type="entry name" value="Peptidase_C1A"/>
    <property type="match status" value="1"/>
</dbReference>
<dbReference type="PROSITE" id="PS00139">
    <property type="entry name" value="THIOL_PROTEASE_CYS"/>
    <property type="match status" value="1"/>
</dbReference>
<dbReference type="Gene3D" id="3.90.70.10">
    <property type="entry name" value="Cysteine proteinases"/>
    <property type="match status" value="1"/>
</dbReference>